<reference evidence="1 2" key="1">
    <citation type="submission" date="2008-04" db="EMBL/GenBank/DDBJ databases">
        <title>Complete sequence of chromosome of Natranaerobius thermophilus JW/NM-WN-LF.</title>
        <authorList>
            <consortium name="US DOE Joint Genome Institute"/>
            <person name="Copeland A."/>
            <person name="Lucas S."/>
            <person name="Lapidus A."/>
            <person name="Glavina del Rio T."/>
            <person name="Dalin E."/>
            <person name="Tice H."/>
            <person name="Bruce D."/>
            <person name="Goodwin L."/>
            <person name="Pitluck S."/>
            <person name="Chertkov O."/>
            <person name="Brettin T."/>
            <person name="Detter J.C."/>
            <person name="Han C."/>
            <person name="Kuske C.R."/>
            <person name="Schmutz J."/>
            <person name="Larimer F."/>
            <person name="Land M."/>
            <person name="Hauser L."/>
            <person name="Kyrpides N."/>
            <person name="Lykidis A."/>
            <person name="Mesbah N.M."/>
            <person name="Wiegel J."/>
        </authorList>
    </citation>
    <scope>NUCLEOTIDE SEQUENCE [LARGE SCALE GENOMIC DNA]</scope>
    <source>
        <strain evidence="2">ATCC BAA-1301 / DSM 18059 / JW/NM-WN-LF</strain>
    </source>
</reference>
<dbReference type="AlphaFoldDB" id="B2A426"/>
<organism evidence="1 2">
    <name type="scientific">Natranaerobius thermophilus (strain ATCC BAA-1301 / DSM 18059 / JW/NM-WN-LF)</name>
    <dbReference type="NCBI Taxonomy" id="457570"/>
    <lineage>
        <taxon>Bacteria</taxon>
        <taxon>Bacillati</taxon>
        <taxon>Bacillota</taxon>
        <taxon>Clostridia</taxon>
        <taxon>Natranaerobiales</taxon>
        <taxon>Natranaerobiaceae</taxon>
        <taxon>Natranaerobius</taxon>
    </lineage>
</organism>
<dbReference type="eggNOG" id="ENOG5033FCP">
    <property type="taxonomic scope" value="Bacteria"/>
</dbReference>
<dbReference type="RefSeq" id="WP_012447998.1">
    <property type="nucleotide sequence ID" value="NC_010718.1"/>
</dbReference>
<protein>
    <submittedName>
        <fullName evidence="1">Uncharacterized protein</fullName>
    </submittedName>
</protein>
<dbReference type="Proteomes" id="UP000001683">
    <property type="component" value="Chromosome"/>
</dbReference>
<evidence type="ECO:0000313" key="1">
    <source>
        <dbReference type="EMBL" id="ACB85128.1"/>
    </source>
</evidence>
<dbReference type="HOGENOM" id="CLU_1480542_0_0_9"/>
<dbReference type="OrthoDB" id="9903164at2"/>
<keyword evidence="2" id="KW-1185">Reference proteome</keyword>
<dbReference type="STRING" id="457570.Nther_1551"/>
<dbReference type="InParanoid" id="B2A426"/>
<proteinExistence type="predicted"/>
<name>B2A426_NATTJ</name>
<sequence>MQGDILNLSVGEKLNLGGLEQNLVSGDGAVFELMGLSGGFMLIISLDNPTDEEIEKVRENNIKIGFLNDDNYLLPMFQVSEDLTFETFFDPNVYLSRVKDPLQILKRSSMIVTMLVDSSNTEIKTIRYSSLPTEAYDELIKASENALNTPKYSETYNKWTNKLQKLSLSQLWELTEYKGKIS</sequence>
<dbReference type="KEGG" id="nth:Nther_1551"/>
<dbReference type="EMBL" id="CP001034">
    <property type="protein sequence ID" value="ACB85128.1"/>
    <property type="molecule type" value="Genomic_DNA"/>
</dbReference>
<reference evidence="1 2" key="2">
    <citation type="journal article" date="2011" name="J. Bacteriol.">
        <title>Complete genome sequence of the anaerobic, halophilic alkalithermophile Natranaerobius thermophilus JW/NM-WN-LF.</title>
        <authorList>
            <person name="Zhao B."/>
            <person name="Mesbah N.M."/>
            <person name="Dalin E."/>
            <person name="Goodwin L."/>
            <person name="Nolan M."/>
            <person name="Pitluck S."/>
            <person name="Chertkov O."/>
            <person name="Brettin T.S."/>
            <person name="Han J."/>
            <person name="Larimer F.W."/>
            <person name="Land M.L."/>
            <person name="Hauser L."/>
            <person name="Kyrpides N."/>
            <person name="Wiegel J."/>
        </authorList>
    </citation>
    <scope>NUCLEOTIDE SEQUENCE [LARGE SCALE GENOMIC DNA]</scope>
    <source>
        <strain evidence="2">ATCC BAA-1301 / DSM 18059 / JW/NM-WN-LF</strain>
    </source>
</reference>
<accession>B2A426</accession>
<evidence type="ECO:0000313" key="2">
    <source>
        <dbReference type="Proteomes" id="UP000001683"/>
    </source>
</evidence>
<gene>
    <name evidence="1" type="ordered locus">Nther_1551</name>
</gene>